<name>A0AAJ7RHE0_CEPCN</name>
<evidence type="ECO:0000313" key="3">
    <source>
        <dbReference type="Proteomes" id="UP000694920"/>
    </source>
</evidence>
<keyword evidence="2" id="KW-0732">Signal</keyword>
<evidence type="ECO:0000313" key="4">
    <source>
        <dbReference type="RefSeq" id="XP_015595464.1"/>
    </source>
</evidence>
<dbReference type="KEGG" id="ccin:107267836"/>
<feature type="region of interest" description="Disordered" evidence="1">
    <location>
        <begin position="279"/>
        <end position="309"/>
    </location>
</feature>
<keyword evidence="3" id="KW-1185">Reference proteome</keyword>
<proteinExistence type="predicted"/>
<gene>
    <name evidence="4 5" type="primary">LOC107267836</name>
</gene>
<dbReference type="RefSeq" id="XP_015595464.1">
    <property type="nucleotide sequence ID" value="XM_015739978.2"/>
</dbReference>
<dbReference type="AlphaFoldDB" id="A0AAJ7RHE0"/>
<feature type="chain" id="PRO_5044709130" evidence="2">
    <location>
        <begin position="24"/>
        <end position="465"/>
    </location>
</feature>
<evidence type="ECO:0000256" key="1">
    <source>
        <dbReference type="SAM" id="MobiDB-lite"/>
    </source>
</evidence>
<protein>
    <submittedName>
        <fullName evidence="4 5">Uncharacterized protein LOC107267836</fullName>
    </submittedName>
</protein>
<evidence type="ECO:0000313" key="5">
    <source>
        <dbReference type="RefSeq" id="XP_024940946.1"/>
    </source>
</evidence>
<accession>A0AAJ7RHE0</accession>
<dbReference type="Proteomes" id="UP000694920">
    <property type="component" value="Unplaced"/>
</dbReference>
<dbReference type="GeneID" id="107267836"/>
<reference evidence="4 5" key="1">
    <citation type="submission" date="2025-04" db="UniProtKB">
        <authorList>
            <consortium name="RefSeq"/>
        </authorList>
    </citation>
    <scope>IDENTIFICATION</scope>
</reference>
<dbReference type="RefSeq" id="XP_024940946.1">
    <property type="nucleotide sequence ID" value="XM_025085178.1"/>
</dbReference>
<sequence length="465" mass="52772">MQVRRWMSITLWLIVSGASQTHASIGGWEGCSGRLERALDALHRESSRRIRIDDEDAGIIYQQELRSAPLEMSVSRIAVKLPQDLRVRGSPWAHVDRCIYEPNSNSLETRLVFNDLSVSGLVSLLPRDYRAPIPAESCRMTLRLRRAGIEFYTSPIARGRGQMRIRTESSFLEPRFASIYAYGCRPTRLDKQIKRQDKWPPQQPLNTQHTDDDELTVVPVSPSDNYEAAEPRELVGASKEVDVAIANESRQVRALYMPEARLGLWKKNDWITRPSTRTKRSTKDITSDLDIEPDTKTYQAESTRSRRSVEDITPRDFALALAKKARSLLIDNQNTSQVVNGNLDSSISLHEKDPPSTKSNNVDDHVYLKAESITNYKRETTETPIQENPGETRELLLEEDIDEVPLAALESEGRGWQSREGVAREMEDVFLRGASQALTSYIERQLHPAIKETLMLSMGYTISYG</sequence>
<organism evidence="3 5">
    <name type="scientific">Cephus cinctus</name>
    <name type="common">Wheat stem sawfly</name>
    <dbReference type="NCBI Taxonomy" id="211228"/>
    <lineage>
        <taxon>Eukaryota</taxon>
        <taxon>Metazoa</taxon>
        <taxon>Ecdysozoa</taxon>
        <taxon>Arthropoda</taxon>
        <taxon>Hexapoda</taxon>
        <taxon>Insecta</taxon>
        <taxon>Pterygota</taxon>
        <taxon>Neoptera</taxon>
        <taxon>Endopterygota</taxon>
        <taxon>Hymenoptera</taxon>
        <taxon>Cephoidea</taxon>
        <taxon>Cephidae</taxon>
        <taxon>Cephus</taxon>
    </lineage>
</organism>
<evidence type="ECO:0000256" key="2">
    <source>
        <dbReference type="SAM" id="SignalP"/>
    </source>
</evidence>
<feature type="signal peptide" evidence="2">
    <location>
        <begin position="1"/>
        <end position="23"/>
    </location>
</feature>